<gene>
    <name evidence="3" type="ORF">BaRGS_00015394</name>
</gene>
<dbReference type="PANTHER" id="PTHR45902:SF1">
    <property type="entry name" value="LATROPHILIN RECEPTOR-LIKE PROTEIN A"/>
    <property type="match status" value="1"/>
</dbReference>
<feature type="compositionally biased region" description="Low complexity" evidence="1">
    <location>
        <begin position="199"/>
        <end position="231"/>
    </location>
</feature>
<feature type="chain" id="PRO_5044785630" description="SMB domain-containing protein" evidence="2">
    <location>
        <begin position="28"/>
        <end position="601"/>
    </location>
</feature>
<evidence type="ECO:0000313" key="4">
    <source>
        <dbReference type="Proteomes" id="UP001519460"/>
    </source>
</evidence>
<feature type="region of interest" description="Disordered" evidence="1">
    <location>
        <begin position="87"/>
        <end position="286"/>
    </location>
</feature>
<dbReference type="PANTHER" id="PTHR45902">
    <property type="entry name" value="LATROPHILIN RECEPTOR-LIKE PROTEIN A"/>
    <property type="match status" value="1"/>
</dbReference>
<comment type="caution">
    <text evidence="3">The sequence shown here is derived from an EMBL/GenBank/DDBJ whole genome shotgun (WGS) entry which is preliminary data.</text>
</comment>
<feature type="signal peptide" evidence="2">
    <location>
        <begin position="1"/>
        <end position="27"/>
    </location>
</feature>
<accession>A0ABD0L170</accession>
<evidence type="ECO:0000313" key="3">
    <source>
        <dbReference type="EMBL" id="KAK7493268.1"/>
    </source>
</evidence>
<feature type="compositionally biased region" description="Basic and acidic residues" evidence="1">
    <location>
        <begin position="52"/>
        <end position="64"/>
    </location>
</feature>
<feature type="compositionally biased region" description="Polar residues" evidence="1">
    <location>
        <begin position="259"/>
        <end position="286"/>
    </location>
</feature>
<evidence type="ECO:0000256" key="2">
    <source>
        <dbReference type="SAM" id="SignalP"/>
    </source>
</evidence>
<evidence type="ECO:0000256" key="1">
    <source>
        <dbReference type="SAM" id="MobiDB-lite"/>
    </source>
</evidence>
<name>A0ABD0L170_9CAEN</name>
<proteinExistence type="predicted"/>
<feature type="region of interest" description="Disordered" evidence="1">
    <location>
        <begin position="33"/>
        <end position="72"/>
    </location>
</feature>
<keyword evidence="2" id="KW-0732">Signal</keyword>
<sequence>MTGKIGMWKRIWCAFLTISLQLSISTCTSELSTAESSITTSRMRKSSAVISSDHHSWRPSHTSDETLMPDVDNQQRTTLIPVDKRLSLSSSGSEQTSIHGFNSPDFSPPSTTSQQPLSSVSNDQQPLLPYQQPIPADQPLSLGSSGSEQSSNRPNALQSPLPSPSSQQSSTSVPNDGQQTKPLQDDPQLSVPTSNFQEPSFPSSSRSPLSLSTDDQQLSLPSSSVQEPSLSFPASQPPVVRDDREAFTSRPCPDFQPPLQASSDPQQTSLPPPDDQQQPRSNCDSHSETTIIDLFSPKLYAWNASTTNVEEYLTDFGNRACDDHAFLNSPICRNMETFPCDCSEDCKLYGFCCYDRAPGGLTQAGPETTGCLENWTYAMVRCPQSWGEGGIREACETGQGRYTVDEPVSDLSTGITYRNAFCAKCHNVTVYTPWQLQVYCEHFQNVYMARSEEEFLDLVKDDLDHCYMDRVPPSNISTSACPEHFWFSAVDTCNVTGGWATEDYNADVEQNCLLYQGLALRVRHVGVTYQNLFCAVCNGAQPVTFMCSPKVGFPYMPADGSEPLSLLLGLRDRDTDSDDRHRLVTCSDGQWADLTVSMSSR</sequence>
<reference evidence="3 4" key="1">
    <citation type="journal article" date="2023" name="Sci. Data">
        <title>Genome assembly of the Korean intertidal mud-creeper Batillaria attramentaria.</title>
        <authorList>
            <person name="Patra A.K."/>
            <person name="Ho P.T."/>
            <person name="Jun S."/>
            <person name="Lee S.J."/>
            <person name="Kim Y."/>
            <person name="Won Y.J."/>
        </authorList>
    </citation>
    <scope>NUCLEOTIDE SEQUENCE [LARGE SCALE GENOMIC DNA]</scope>
    <source>
        <strain evidence="3">Wonlab-2016</strain>
    </source>
</reference>
<dbReference type="AlphaFoldDB" id="A0ABD0L170"/>
<dbReference type="InterPro" id="IPR053231">
    <property type="entry name" value="GPCR_LN-TM7"/>
</dbReference>
<dbReference type="Proteomes" id="UP001519460">
    <property type="component" value="Unassembled WGS sequence"/>
</dbReference>
<keyword evidence="4" id="KW-1185">Reference proteome</keyword>
<protein>
    <recommendedName>
        <fullName evidence="5">SMB domain-containing protein</fullName>
    </recommendedName>
</protein>
<evidence type="ECO:0008006" key="5">
    <source>
        <dbReference type="Google" id="ProtNLM"/>
    </source>
</evidence>
<feature type="compositionally biased region" description="Polar residues" evidence="1">
    <location>
        <begin position="171"/>
        <end position="182"/>
    </location>
</feature>
<feature type="compositionally biased region" description="Low complexity" evidence="1">
    <location>
        <begin position="103"/>
        <end position="170"/>
    </location>
</feature>
<organism evidence="3 4">
    <name type="scientific">Batillaria attramentaria</name>
    <dbReference type="NCBI Taxonomy" id="370345"/>
    <lineage>
        <taxon>Eukaryota</taxon>
        <taxon>Metazoa</taxon>
        <taxon>Spiralia</taxon>
        <taxon>Lophotrochozoa</taxon>
        <taxon>Mollusca</taxon>
        <taxon>Gastropoda</taxon>
        <taxon>Caenogastropoda</taxon>
        <taxon>Sorbeoconcha</taxon>
        <taxon>Cerithioidea</taxon>
        <taxon>Batillariidae</taxon>
        <taxon>Batillaria</taxon>
    </lineage>
</organism>
<dbReference type="EMBL" id="JACVVK020000094">
    <property type="protein sequence ID" value="KAK7493268.1"/>
    <property type="molecule type" value="Genomic_DNA"/>
</dbReference>